<protein>
    <recommendedName>
        <fullName evidence="3">Methyltransferase domain-containing protein</fullName>
    </recommendedName>
</protein>
<dbReference type="EMBL" id="BHZE01000027">
    <property type="protein sequence ID" value="GCD78588.1"/>
    <property type="molecule type" value="Genomic_DNA"/>
</dbReference>
<dbReference type="OrthoDB" id="8773442at2"/>
<dbReference type="Proteomes" id="UP000286715">
    <property type="component" value="Unassembled WGS sequence"/>
</dbReference>
<sequence>MDGNIESQKNSADKTSPEYWDAFWETNQIPDEIVINKKHINSYLYTEFDAFFRKHIETGQERKLIELGCGNSVWLPYFFKNFNLIIYGLDYSDLGCQRSRFILKKYNTPGKIFEGDLFLPSDELKGKFDYVVSFGVIEHFRDTVEVLKAHAQYLNDTGKIFVSVPNMCGFPGWYQKVMNRAVFDTHMPIDNNYLKNALQKAGFKNIDIQYVLPIAVSAQIDGAHKTSFVSLKKFLTLNLSRLTKILWAFEIYTSLKLPRTRTLSPALIAYAEKE</sequence>
<dbReference type="InterPro" id="IPR029063">
    <property type="entry name" value="SAM-dependent_MTases_sf"/>
</dbReference>
<accession>A0A401XNI5</accession>
<dbReference type="RefSeq" id="WP_160160591.1">
    <property type="nucleotide sequence ID" value="NZ_BHZE01000027.1"/>
</dbReference>
<evidence type="ECO:0008006" key="3">
    <source>
        <dbReference type="Google" id="ProtNLM"/>
    </source>
</evidence>
<dbReference type="PANTHER" id="PTHR43861">
    <property type="entry name" value="TRANS-ACONITATE 2-METHYLTRANSFERASE-RELATED"/>
    <property type="match status" value="1"/>
</dbReference>
<dbReference type="SUPFAM" id="SSF53335">
    <property type="entry name" value="S-adenosyl-L-methionine-dependent methyltransferases"/>
    <property type="match status" value="1"/>
</dbReference>
<evidence type="ECO:0000313" key="1">
    <source>
        <dbReference type="EMBL" id="GCD78588.1"/>
    </source>
</evidence>
<reference evidence="1 2" key="1">
    <citation type="submission" date="2018-11" db="EMBL/GenBank/DDBJ databases">
        <title>Schleiferia aggregans sp. nov., a moderately thermophilic heterotrophic bacterium isolated from microbial mats at a terrestrial hot spring.</title>
        <authorList>
            <person name="Iino T."/>
            <person name="Ohkuma M."/>
            <person name="Haruta S."/>
        </authorList>
    </citation>
    <scope>NUCLEOTIDE SEQUENCE [LARGE SCALE GENOMIC DNA]</scope>
    <source>
        <strain evidence="1 2">LA</strain>
    </source>
</reference>
<dbReference type="Gene3D" id="3.40.50.150">
    <property type="entry name" value="Vaccinia Virus protein VP39"/>
    <property type="match status" value="1"/>
</dbReference>
<dbReference type="Pfam" id="PF13489">
    <property type="entry name" value="Methyltransf_23"/>
    <property type="match status" value="1"/>
</dbReference>
<dbReference type="AlphaFoldDB" id="A0A401XNI5"/>
<organism evidence="1 2">
    <name type="scientific">Thermaurantimonas aggregans</name>
    <dbReference type="NCBI Taxonomy" id="2173829"/>
    <lineage>
        <taxon>Bacteria</taxon>
        <taxon>Pseudomonadati</taxon>
        <taxon>Bacteroidota</taxon>
        <taxon>Flavobacteriia</taxon>
        <taxon>Flavobacteriales</taxon>
        <taxon>Schleiferiaceae</taxon>
        <taxon>Thermaurantimonas</taxon>
    </lineage>
</organism>
<dbReference type="CDD" id="cd02440">
    <property type="entry name" value="AdoMet_MTases"/>
    <property type="match status" value="1"/>
</dbReference>
<evidence type="ECO:0000313" key="2">
    <source>
        <dbReference type="Proteomes" id="UP000286715"/>
    </source>
</evidence>
<gene>
    <name evidence="1" type="ORF">JCM31826_20700</name>
</gene>
<dbReference type="PANTHER" id="PTHR43861:SF6">
    <property type="entry name" value="METHYLTRANSFERASE TYPE 11"/>
    <property type="match status" value="1"/>
</dbReference>
<keyword evidence="2" id="KW-1185">Reference proteome</keyword>
<proteinExistence type="predicted"/>
<name>A0A401XNI5_9FLAO</name>
<comment type="caution">
    <text evidence="1">The sequence shown here is derived from an EMBL/GenBank/DDBJ whole genome shotgun (WGS) entry which is preliminary data.</text>
</comment>